<keyword evidence="2" id="KW-1133">Transmembrane helix</keyword>
<protein>
    <submittedName>
        <fullName evidence="3">Uncharacterized protein</fullName>
    </submittedName>
</protein>
<evidence type="ECO:0000313" key="4">
    <source>
        <dbReference type="Proteomes" id="UP001597024"/>
    </source>
</evidence>
<dbReference type="Proteomes" id="UP001597024">
    <property type="component" value="Unassembled WGS sequence"/>
</dbReference>
<sequence>MHARSVPSSAPGEAQEETHPRSSRLRTARRFGVGLIAALGIVLTAGVPSANAVGPQNIDPELFVDISCDKTANSYKYKVWGVDFPRGGRVDADWKITELHSNGTVYLFSGDTSLYASSSGSWSTPTYGPESAGSGSGTAKIDVTVQYGLVSIDGSDTCTW</sequence>
<keyword evidence="2" id="KW-0812">Transmembrane</keyword>
<dbReference type="EMBL" id="JBHTHX010000066">
    <property type="protein sequence ID" value="MFD0883724.1"/>
    <property type="molecule type" value="Genomic_DNA"/>
</dbReference>
<evidence type="ECO:0000256" key="1">
    <source>
        <dbReference type="SAM" id="MobiDB-lite"/>
    </source>
</evidence>
<comment type="caution">
    <text evidence="3">The sequence shown here is derived from an EMBL/GenBank/DDBJ whole genome shotgun (WGS) entry which is preliminary data.</text>
</comment>
<gene>
    <name evidence="3" type="ORF">ACFQ08_04030</name>
</gene>
<feature type="region of interest" description="Disordered" evidence="1">
    <location>
        <begin position="1"/>
        <end position="24"/>
    </location>
</feature>
<accession>A0ABW3DKK0</accession>
<proteinExistence type="predicted"/>
<name>A0ABW3DKK0_9ACTN</name>
<evidence type="ECO:0000313" key="3">
    <source>
        <dbReference type="EMBL" id="MFD0883724.1"/>
    </source>
</evidence>
<keyword evidence="2" id="KW-0472">Membrane</keyword>
<evidence type="ECO:0000256" key="2">
    <source>
        <dbReference type="SAM" id="Phobius"/>
    </source>
</evidence>
<organism evidence="3 4">
    <name type="scientific">Streptosporangium algeriense</name>
    <dbReference type="NCBI Taxonomy" id="1682748"/>
    <lineage>
        <taxon>Bacteria</taxon>
        <taxon>Bacillati</taxon>
        <taxon>Actinomycetota</taxon>
        <taxon>Actinomycetes</taxon>
        <taxon>Streptosporangiales</taxon>
        <taxon>Streptosporangiaceae</taxon>
        <taxon>Streptosporangium</taxon>
    </lineage>
</organism>
<keyword evidence="4" id="KW-1185">Reference proteome</keyword>
<reference evidence="4" key="1">
    <citation type="journal article" date="2019" name="Int. J. Syst. Evol. Microbiol.">
        <title>The Global Catalogue of Microorganisms (GCM) 10K type strain sequencing project: providing services to taxonomists for standard genome sequencing and annotation.</title>
        <authorList>
            <consortium name="The Broad Institute Genomics Platform"/>
            <consortium name="The Broad Institute Genome Sequencing Center for Infectious Disease"/>
            <person name="Wu L."/>
            <person name="Ma J."/>
        </authorList>
    </citation>
    <scope>NUCLEOTIDE SEQUENCE [LARGE SCALE GENOMIC DNA]</scope>
    <source>
        <strain evidence="4">CCUG 62974</strain>
    </source>
</reference>
<feature type="transmembrane region" description="Helical" evidence="2">
    <location>
        <begin position="31"/>
        <end position="50"/>
    </location>
</feature>